<gene>
    <name evidence="3" type="ORF">SAMN05444003_0749</name>
</gene>
<evidence type="ECO:0000259" key="2">
    <source>
        <dbReference type="Pfam" id="PF12697"/>
    </source>
</evidence>
<dbReference type="GO" id="GO:0016787">
    <property type="term" value="F:hydrolase activity"/>
    <property type="evidence" value="ECO:0007669"/>
    <property type="project" value="UniProtKB-KW"/>
</dbReference>
<dbReference type="AlphaFoldDB" id="A0A1M5MBV5"/>
<dbReference type="InterPro" id="IPR029058">
    <property type="entry name" value="AB_hydrolase_fold"/>
</dbReference>
<evidence type="ECO:0000313" key="3">
    <source>
        <dbReference type="EMBL" id="SHG74758.1"/>
    </source>
</evidence>
<dbReference type="Pfam" id="PF12697">
    <property type="entry name" value="Abhydrolase_6"/>
    <property type="match status" value="1"/>
</dbReference>
<dbReference type="SUPFAM" id="SSF53474">
    <property type="entry name" value="alpha/beta-Hydrolases"/>
    <property type="match status" value="1"/>
</dbReference>
<accession>A0A1M5MBV5</accession>
<dbReference type="Proteomes" id="UP000184074">
    <property type="component" value="Unassembled WGS sequence"/>
</dbReference>
<dbReference type="EMBL" id="FQXB01000001">
    <property type="protein sequence ID" value="SHG74758.1"/>
    <property type="molecule type" value="Genomic_DNA"/>
</dbReference>
<keyword evidence="1" id="KW-0378">Hydrolase</keyword>
<name>A0A1M5MBV5_9RHOB</name>
<reference evidence="3 4" key="1">
    <citation type="submission" date="2016-11" db="EMBL/GenBank/DDBJ databases">
        <authorList>
            <person name="Jaros S."/>
            <person name="Januszkiewicz K."/>
            <person name="Wedrychowicz H."/>
        </authorList>
    </citation>
    <scope>NUCLEOTIDE SEQUENCE [LARGE SCALE GENOMIC DNA]</scope>
    <source>
        <strain evidence="3 4">DSM 28715</strain>
    </source>
</reference>
<sequence length="262" mass="28271">MMWTTQPRSEIAGYPAIVKGKGQPVLFLHGVGLRAEAWAAQLDGLANHAQVFAPDMLGHGENKRSRSSQTMSDYLDVTSAILGSLPFPAIVVGHSMGSMLALALAKQHPDLVETVVALNAIFDRSNAAAKAVQSRADELDGVTQVDPTVTLERWFEDKESPERDACRSWLETVDPSAYKSAYTAFAYSQIPNRELLTNVACPSIFMTGVQEPNSTPAMSTTMAEIVPRGRAIIVEGAAHMLPMTHPDQVNSVLLEILEGAAQ</sequence>
<dbReference type="RefSeq" id="WP_072899407.1">
    <property type="nucleotide sequence ID" value="NZ_FQXB01000001.1"/>
</dbReference>
<evidence type="ECO:0000256" key="1">
    <source>
        <dbReference type="ARBA" id="ARBA00022801"/>
    </source>
</evidence>
<evidence type="ECO:0000313" key="4">
    <source>
        <dbReference type="Proteomes" id="UP000184074"/>
    </source>
</evidence>
<protein>
    <submittedName>
        <fullName evidence="3">Pimeloyl-ACP methyl ester carboxylesterase</fullName>
    </submittedName>
</protein>
<dbReference type="Gene3D" id="3.40.50.1820">
    <property type="entry name" value="alpha/beta hydrolase"/>
    <property type="match status" value="1"/>
</dbReference>
<organism evidence="3 4">
    <name type="scientific">Cognatiyoonia sediminum</name>
    <dbReference type="NCBI Taxonomy" id="1508389"/>
    <lineage>
        <taxon>Bacteria</taxon>
        <taxon>Pseudomonadati</taxon>
        <taxon>Pseudomonadota</taxon>
        <taxon>Alphaproteobacteria</taxon>
        <taxon>Rhodobacterales</taxon>
        <taxon>Paracoccaceae</taxon>
        <taxon>Cognatiyoonia</taxon>
    </lineage>
</organism>
<dbReference type="PANTHER" id="PTHR43798:SF31">
    <property type="entry name" value="AB HYDROLASE SUPERFAMILY PROTEIN YCLE"/>
    <property type="match status" value="1"/>
</dbReference>
<dbReference type="InterPro" id="IPR000073">
    <property type="entry name" value="AB_hydrolase_1"/>
</dbReference>
<dbReference type="PANTHER" id="PTHR43798">
    <property type="entry name" value="MONOACYLGLYCEROL LIPASE"/>
    <property type="match status" value="1"/>
</dbReference>
<feature type="domain" description="AB hydrolase-1" evidence="2">
    <location>
        <begin position="25"/>
        <end position="250"/>
    </location>
</feature>
<dbReference type="STRING" id="1508389.SAMN05444003_0749"/>
<proteinExistence type="predicted"/>
<dbReference type="GO" id="GO:0016020">
    <property type="term" value="C:membrane"/>
    <property type="evidence" value="ECO:0007669"/>
    <property type="project" value="TreeGrafter"/>
</dbReference>
<dbReference type="OrthoDB" id="9804723at2"/>
<keyword evidence="4" id="KW-1185">Reference proteome</keyword>
<dbReference type="PRINTS" id="PR00111">
    <property type="entry name" value="ABHYDROLASE"/>
</dbReference>
<dbReference type="InterPro" id="IPR050266">
    <property type="entry name" value="AB_hydrolase_sf"/>
</dbReference>